<dbReference type="InterPro" id="IPR011029">
    <property type="entry name" value="DEATH-like_dom_sf"/>
</dbReference>
<dbReference type="OMA" id="THIWEEH"/>
<dbReference type="PROSITE" id="PS50824">
    <property type="entry name" value="DAPIN"/>
    <property type="match status" value="1"/>
</dbReference>
<reference evidence="2" key="3">
    <citation type="submission" date="2020-05" db="EMBL/GenBank/DDBJ databases">
        <title>Electrophorus electricus (electric eel) genome, fEleEle1, primary haplotype.</title>
        <authorList>
            <person name="Myers G."/>
            <person name="Meyer A."/>
            <person name="Fedrigo O."/>
            <person name="Formenti G."/>
            <person name="Rhie A."/>
            <person name="Tracey A."/>
            <person name="Sims Y."/>
            <person name="Jarvis E.D."/>
        </authorList>
    </citation>
    <scope>NUCLEOTIDE SEQUENCE [LARGE SCALE GENOMIC DNA]</scope>
</reference>
<reference evidence="3" key="1">
    <citation type="journal article" date="2014" name="Science">
        <title>Nonhuman genetics. Genomic basis for the convergent evolution of electric organs.</title>
        <authorList>
            <person name="Gallant J.R."/>
            <person name="Traeger L.L."/>
            <person name="Volkening J.D."/>
            <person name="Moffett H."/>
            <person name="Chen P.H."/>
            <person name="Novina C.D."/>
            <person name="Phillips G.N.Jr."/>
            <person name="Anand R."/>
            <person name="Wells G.B."/>
            <person name="Pinch M."/>
            <person name="Guth R."/>
            <person name="Unguez G.A."/>
            <person name="Albert J.S."/>
            <person name="Zakon H.H."/>
            <person name="Samanta M.P."/>
            <person name="Sussman M.R."/>
        </authorList>
    </citation>
    <scope>NUCLEOTIDE SEQUENCE [LARGE SCALE GENOMIC DNA]</scope>
</reference>
<evidence type="ECO:0000313" key="2">
    <source>
        <dbReference type="Ensembl" id="ENSEEEP00000012867.2"/>
    </source>
</evidence>
<dbReference type="GeneTree" id="ENSGT01120000272237"/>
<evidence type="ECO:0000313" key="3">
    <source>
        <dbReference type="Proteomes" id="UP000314983"/>
    </source>
</evidence>
<dbReference type="Ensembl" id="ENSEEET00000013015.2">
    <property type="protein sequence ID" value="ENSEEEP00000012867.2"/>
    <property type="gene ID" value="ENSEEEG00000026185.1"/>
</dbReference>
<reference evidence="2" key="4">
    <citation type="submission" date="2025-08" db="UniProtKB">
        <authorList>
            <consortium name="Ensembl"/>
        </authorList>
    </citation>
    <scope>IDENTIFICATION</scope>
</reference>
<protein>
    <recommendedName>
        <fullName evidence="1">Pyrin domain-containing protein</fullName>
    </recommendedName>
</protein>
<dbReference type="Proteomes" id="UP000314983">
    <property type="component" value="Chromosome 16"/>
</dbReference>
<reference evidence="2" key="5">
    <citation type="submission" date="2025-09" db="UniProtKB">
        <authorList>
            <consortium name="Ensembl"/>
        </authorList>
    </citation>
    <scope>IDENTIFICATION</scope>
</reference>
<proteinExistence type="predicted"/>
<dbReference type="Gene3D" id="1.10.533.10">
    <property type="entry name" value="Death Domain, Fas"/>
    <property type="match status" value="1"/>
</dbReference>
<dbReference type="AlphaFoldDB" id="A0A4W4EP99"/>
<feature type="domain" description="Pyrin" evidence="1">
    <location>
        <begin position="1"/>
        <end position="89"/>
    </location>
</feature>
<dbReference type="InterPro" id="IPR004020">
    <property type="entry name" value="DAPIN"/>
</dbReference>
<name>A0A4W4EP99_ELEEL</name>
<sequence length="132" mass="15289">MANIAEELLATLKELLSHDMKSFKWHLTSGVEGFERIPKAELENADRHDIVDKMLQNYGPDGAVEITVAMLKKINQNQLAEELQSKHCENHTHYTLFDHRENVIILMRMIQLKSYSLFKCRESNVAEITFTT</sequence>
<dbReference type="CDD" id="cd08321">
    <property type="entry name" value="Pyrin_ASC-like"/>
    <property type="match status" value="1"/>
</dbReference>
<accession>A0A4W4EP99</accession>
<keyword evidence="3" id="KW-1185">Reference proteome</keyword>
<reference evidence="3" key="2">
    <citation type="journal article" date="2017" name="Sci. Adv.">
        <title>A tail of two voltages: Proteomic comparison of the three electric organs of the electric eel.</title>
        <authorList>
            <person name="Traeger L.L."/>
            <person name="Sabat G."/>
            <person name="Barrett-Wilt G.A."/>
            <person name="Wells G.B."/>
            <person name="Sussman M.R."/>
        </authorList>
    </citation>
    <scope>NUCLEOTIDE SEQUENCE [LARGE SCALE GENOMIC DNA]</scope>
</reference>
<dbReference type="Pfam" id="PF02758">
    <property type="entry name" value="PYRIN"/>
    <property type="match status" value="1"/>
</dbReference>
<dbReference type="SUPFAM" id="SSF47986">
    <property type="entry name" value="DEATH domain"/>
    <property type="match status" value="1"/>
</dbReference>
<organism evidence="2 3">
    <name type="scientific">Electrophorus electricus</name>
    <name type="common">Electric eel</name>
    <name type="synonym">Gymnotus electricus</name>
    <dbReference type="NCBI Taxonomy" id="8005"/>
    <lineage>
        <taxon>Eukaryota</taxon>
        <taxon>Metazoa</taxon>
        <taxon>Chordata</taxon>
        <taxon>Craniata</taxon>
        <taxon>Vertebrata</taxon>
        <taxon>Euteleostomi</taxon>
        <taxon>Actinopterygii</taxon>
        <taxon>Neopterygii</taxon>
        <taxon>Teleostei</taxon>
        <taxon>Ostariophysi</taxon>
        <taxon>Gymnotiformes</taxon>
        <taxon>Gymnotoidei</taxon>
        <taxon>Gymnotidae</taxon>
        <taxon>Electrophorus</taxon>
    </lineage>
</organism>
<dbReference type="SMART" id="SM01289">
    <property type="entry name" value="PYRIN"/>
    <property type="match status" value="1"/>
</dbReference>
<evidence type="ECO:0000259" key="1">
    <source>
        <dbReference type="PROSITE" id="PS50824"/>
    </source>
</evidence>